<dbReference type="PANTHER" id="PTHR43130">
    <property type="entry name" value="ARAC-FAMILY TRANSCRIPTIONAL REGULATOR"/>
    <property type="match status" value="1"/>
</dbReference>
<dbReference type="EMBL" id="JBIHMM010000001">
    <property type="protein sequence ID" value="MFH0253022.1"/>
    <property type="molecule type" value="Genomic_DNA"/>
</dbReference>
<evidence type="ECO:0000259" key="3">
    <source>
        <dbReference type="PROSITE" id="PS01124"/>
    </source>
</evidence>
<evidence type="ECO:0000256" key="1">
    <source>
        <dbReference type="ARBA" id="ARBA00023015"/>
    </source>
</evidence>
<evidence type="ECO:0000313" key="4">
    <source>
        <dbReference type="EMBL" id="MFH0253022.1"/>
    </source>
</evidence>
<dbReference type="PROSITE" id="PS01124">
    <property type="entry name" value="HTH_ARAC_FAMILY_2"/>
    <property type="match status" value="1"/>
</dbReference>
<dbReference type="SMART" id="SM00342">
    <property type="entry name" value="HTH_ARAC"/>
    <property type="match status" value="1"/>
</dbReference>
<proteinExistence type="predicted"/>
<keyword evidence="1" id="KW-0805">Transcription regulation</keyword>
<dbReference type="Gene3D" id="1.10.10.60">
    <property type="entry name" value="Homeodomain-like"/>
    <property type="match status" value="1"/>
</dbReference>
<keyword evidence="5" id="KW-1185">Reference proteome</keyword>
<organism evidence="4 5">
    <name type="scientific">Roseovarius aquimarinus</name>
    <dbReference type="NCBI Taxonomy" id="1229156"/>
    <lineage>
        <taxon>Bacteria</taxon>
        <taxon>Pseudomonadati</taxon>
        <taxon>Pseudomonadota</taxon>
        <taxon>Alphaproteobacteria</taxon>
        <taxon>Rhodobacterales</taxon>
        <taxon>Roseobacteraceae</taxon>
        <taxon>Roseovarius</taxon>
    </lineage>
</organism>
<sequence length="334" mass="36889">MTRRSPEAAPIAAQVPLRVSYILVPGYSMLALSSAIEPLRSVNRLMGQTCYEWRVIAARKGPVEASNGLDVQAAFDLGDAPEADLTIVVASLGLEQYRSKPLERHLRALRGYGRMLGAVSNGTLLLAQADVIGTRNVTVHWETIERLTNQFPDLRVSADLYRIDDGLHTAAGGTASMDMMLDIIGDRQGRQIAAQVSEQFLHGPVRPSGEAQRNNVQWRYRLTDARLENAIRLMEENLARPVRIARLADIVGLSERQFERLFRSALQKSPSAFYMDLRLQAAYRSLVTTTSTLEEIAESMGFSSQGHFGRAFKAWCGKSPMKVRAGTAPTISSD</sequence>
<comment type="caution">
    <text evidence="4">The sequence shown here is derived from an EMBL/GenBank/DDBJ whole genome shotgun (WGS) entry which is preliminary data.</text>
</comment>
<protein>
    <submittedName>
        <fullName evidence="4">GlxA family transcriptional regulator</fullName>
    </submittedName>
</protein>
<dbReference type="Proteomes" id="UP001607157">
    <property type="component" value="Unassembled WGS sequence"/>
</dbReference>
<dbReference type="InterPro" id="IPR018060">
    <property type="entry name" value="HTH_AraC"/>
</dbReference>
<evidence type="ECO:0000313" key="5">
    <source>
        <dbReference type="Proteomes" id="UP001607157"/>
    </source>
</evidence>
<dbReference type="SUPFAM" id="SSF52317">
    <property type="entry name" value="Class I glutamine amidotransferase-like"/>
    <property type="match status" value="1"/>
</dbReference>
<name>A0ABW7I4C4_9RHOB</name>
<feature type="domain" description="HTH araC/xylS-type" evidence="3">
    <location>
        <begin position="228"/>
        <end position="326"/>
    </location>
</feature>
<dbReference type="Pfam" id="PF01965">
    <property type="entry name" value="DJ-1_PfpI"/>
    <property type="match status" value="1"/>
</dbReference>
<accession>A0ABW7I4C4</accession>
<dbReference type="PANTHER" id="PTHR43130:SF3">
    <property type="entry name" value="HTH-TYPE TRANSCRIPTIONAL REGULATOR RV1931C"/>
    <property type="match status" value="1"/>
</dbReference>
<evidence type="ECO:0000256" key="2">
    <source>
        <dbReference type="ARBA" id="ARBA00023163"/>
    </source>
</evidence>
<keyword evidence="2" id="KW-0804">Transcription</keyword>
<dbReference type="CDD" id="cd03136">
    <property type="entry name" value="GATase1_AraC_ArgR_like"/>
    <property type="match status" value="1"/>
</dbReference>
<dbReference type="InterPro" id="IPR029062">
    <property type="entry name" value="Class_I_gatase-like"/>
</dbReference>
<dbReference type="InterPro" id="IPR009057">
    <property type="entry name" value="Homeodomain-like_sf"/>
</dbReference>
<dbReference type="RefSeq" id="WP_377168498.1">
    <property type="nucleotide sequence ID" value="NZ_JBHTJC010000001.1"/>
</dbReference>
<reference evidence="4 5" key="1">
    <citation type="submission" date="2024-10" db="EMBL/GenBank/DDBJ databases">
        <authorList>
            <person name="Yang X.-N."/>
        </authorList>
    </citation>
    <scope>NUCLEOTIDE SEQUENCE [LARGE SCALE GENOMIC DNA]</scope>
    <source>
        <strain evidence="4 5">CAU 1059</strain>
    </source>
</reference>
<dbReference type="InterPro" id="IPR052158">
    <property type="entry name" value="INH-QAR"/>
</dbReference>
<dbReference type="Gene3D" id="3.40.50.880">
    <property type="match status" value="1"/>
</dbReference>
<dbReference type="SUPFAM" id="SSF46689">
    <property type="entry name" value="Homeodomain-like"/>
    <property type="match status" value="2"/>
</dbReference>
<dbReference type="Pfam" id="PF12833">
    <property type="entry name" value="HTH_18"/>
    <property type="match status" value="1"/>
</dbReference>
<dbReference type="InterPro" id="IPR002818">
    <property type="entry name" value="DJ-1/PfpI"/>
</dbReference>
<gene>
    <name evidence="4" type="ORF">ACGRVM_03905</name>
</gene>